<protein>
    <submittedName>
        <fullName evidence="1">Uncharacterized protein</fullName>
    </submittedName>
</protein>
<dbReference type="Gene3D" id="3.40.50.300">
    <property type="entry name" value="P-loop containing nucleotide triphosphate hydrolases"/>
    <property type="match status" value="1"/>
</dbReference>
<dbReference type="SUPFAM" id="SSF52540">
    <property type="entry name" value="P-loop containing nucleoside triphosphate hydrolases"/>
    <property type="match status" value="1"/>
</dbReference>
<sequence>MAPTFLDLAVLREALDEQNVGVRTSNELGAGLTLAETPLQKFDLGVVVVPTDDSDGTSESRAAILIEAGIAYARGLPLLFIVDPSDRASLQVLSGTKAWTVRARIDNREAIRLHLRLLIQSITRNPDSDFPPVIVHGPPGKGKSELIARLVKDSLEAGNTVIATSTRSRPPVEPNVAERLEQLLHDRGIAAQREVRTTRHGNSGRIDLIFSHPQIDTPVFVELLSGLQDKPKAHAEAQLAQYIRNESGTIGLVLYYNLPPSAPEMSAVDARVWSVSMVDFLHKIDTGELGSFLRRIRNETVHGR</sequence>
<proteinExistence type="predicted"/>
<organism evidence="1 2">
    <name type="scientific">Nocardia camponoti</name>
    <dbReference type="NCBI Taxonomy" id="1616106"/>
    <lineage>
        <taxon>Bacteria</taxon>
        <taxon>Bacillati</taxon>
        <taxon>Actinomycetota</taxon>
        <taxon>Actinomycetes</taxon>
        <taxon>Mycobacteriales</taxon>
        <taxon>Nocardiaceae</taxon>
        <taxon>Nocardia</taxon>
    </lineage>
</organism>
<dbReference type="AlphaFoldDB" id="A0A917QRJ3"/>
<keyword evidence="2" id="KW-1185">Reference proteome</keyword>
<accession>A0A917QRJ3</accession>
<dbReference type="EMBL" id="BMMW01000004">
    <property type="protein sequence ID" value="GGK63705.1"/>
    <property type="molecule type" value="Genomic_DNA"/>
</dbReference>
<name>A0A917QRJ3_9NOCA</name>
<gene>
    <name evidence="1" type="ORF">GCM10011591_39940</name>
</gene>
<reference evidence="1" key="2">
    <citation type="submission" date="2020-09" db="EMBL/GenBank/DDBJ databases">
        <authorList>
            <person name="Sun Q."/>
            <person name="Zhou Y."/>
        </authorList>
    </citation>
    <scope>NUCLEOTIDE SEQUENCE</scope>
    <source>
        <strain evidence="1">CGMCC 4.7278</strain>
    </source>
</reference>
<dbReference type="Proteomes" id="UP000612956">
    <property type="component" value="Unassembled WGS sequence"/>
</dbReference>
<evidence type="ECO:0000313" key="1">
    <source>
        <dbReference type="EMBL" id="GGK63705.1"/>
    </source>
</evidence>
<comment type="caution">
    <text evidence="1">The sequence shown here is derived from an EMBL/GenBank/DDBJ whole genome shotgun (WGS) entry which is preliminary data.</text>
</comment>
<dbReference type="InterPro" id="IPR027417">
    <property type="entry name" value="P-loop_NTPase"/>
</dbReference>
<reference evidence="1" key="1">
    <citation type="journal article" date="2014" name="Int. J. Syst. Evol. Microbiol.">
        <title>Complete genome sequence of Corynebacterium casei LMG S-19264T (=DSM 44701T), isolated from a smear-ripened cheese.</title>
        <authorList>
            <consortium name="US DOE Joint Genome Institute (JGI-PGF)"/>
            <person name="Walter F."/>
            <person name="Albersmeier A."/>
            <person name="Kalinowski J."/>
            <person name="Ruckert C."/>
        </authorList>
    </citation>
    <scope>NUCLEOTIDE SEQUENCE</scope>
    <source>
        <strain evidence="1">CGMCC 4.7278</strain>
    </source>
</reference>
<evidence type="ECO:0000313" key="2">
    <source>
        <dbReference type="Proteomes" id="UP000612956"/>
    </source>
</evidence>